<keyword evidence="2" id="KW-1185">Reference proteome</keyword>
<evidence type="ECO:0000313" key="1">
    <source>
        <dbReference type="EMBL" id="KAH8703433.1"/>
    </source>
</evidence>
<organism evidence="1 2">
    <name type="scientific">Talaromyces proteolyticus</name>
    <dbReference type="NCBI Taxonomy" id="1131652"/>
    <lineage>
        <taxon>Eukaryota</taxon>
        <taxon>Fungi</taxon>
        <taxon>Dikarya</taxon>
        <taxon>Ascomycota</taxon>
        <taxon>Pezizomycotina</taxon>
        <taxon>Eurotiomycetes</taxon>
        <taxon>Eurotiomycetidae</taxon>
        <taxon>Eurotiales</taxon>
        <taxon>Trichocomaceae</taxon>
        <taxon>Talaromyces</taxon>
        <taxon>Talaromyces sect. Bacilispori</taxon>
    </lineage>
</organism>
<dbReference type="PANTHER" id="PTHR36166">
    <property type="entry name" value="CHROMOSOME 9, WHOLE GENOME SHOTGUN SEQUENCE"/>
    <property type="match status" value="1"/>
</dbReference>
<accession>A0AAD4KZE8</accession>
<name>A0AAD4KZE8_9EURO</name>
<sequence>MAIEAQIEIAAPPSKVREILLDFSKYPQWHTTLIKLLNPEDSSKLLSALKPGDKVKCNFDDMKFVANITANSENPFQWQGPLVHGLIKFMGPISFLMTPSVLGKKMVRQYNKFNSDLKYYAEAPG</sequence>
<dbReference type="PANTHER" id="PTHR36166:SF1">
    <property type="entry name" value="SRPBCC DOMAIN-CONTAINING PROTEIN"/>
    <property type="match status" value="1"/>
</dbReference>
<dbReference type="SUPFAM" id="SSF55961">
    <property type="entry name" value="Bet v1-like"/>
    <property type="match status" value="1"/>
</dbReference>
<reference evidence="1" key="1">
    <citation type="submission" date="2021-12" db="EMBL/GenBank/DDBJ databases">
        <title>Convergent genome expansion in fungi linked to evolution of root-endophyte symbiosis.</title>
        <authorList>
            <consortium name="DOE Joint Genome Institute"/>
            <person name="Ke Y.-H."/>
            <person name="Bonito G."/>
            <person name="Liao H.-L."/>
            <person name="Looney B."/>
            <person name="Rojas-Flechas A."/>
            <person name="Nash J."/>
            <person name="Hameed K."/>
            <person name="Schadt C."/>
            <person name="Martin F."/>
            <person name="Crous P.W."/>
            <person name="Miettinen O."/>
            <person name="Magnuson J.K."/>
            <person name="Labbe J."/>
            <person name="Jacobson D."/>
            <person name="Doktycz M.J."/>
            <person name="Veneault-Fourrey C."/>
            <person name="Kuo A."/>
            <person name="Mondo S."/>
            <person name="Calhoun S."/>
            <person name="Riley R."/>
            <person name="Ohm R."/>
            <person name="LaButti K."/>
            <person name="Andreopoulos B."/>
            <person name="Pangilinan J."/>
            <person name="Nolan M."/>
            <person name="Tritt A."/>
            <person name="Clum A."/>
            <person name="Lipzen A."/>
            <person name="Daum C."/>
            <person name="Barry K."/>
            <person name="Grigoriev I.V."/>
            <person name="Vilgalys R."/>
        </authorList>
    </citation>
    <scope>NUCLEOTIDE SEQUENCE</scope>
    <source>
        <strain evidence="1">PMI_201</strain>
    </source>
</reference>
<proteinExistence type="predicted"/>
<protein>
    <submittedName>
        <fullName evidence="1">Uncharacterized protein</fullName>
    </submittedName>
</protein>
<dbReference type="RefSeq" id="XP_046076451.1">
    <property type="nucleotide sequence ID" value="XM_046221621.1"/>
</dbReference>
<evidence type="ECO:0000313" key="2">
    <source>
        <dbReference type="Proteomes" id="UP001201262"/>
    </source>
</evidence>
<dbReference type="Gene3D" id="3.30.530.20">
    <property type="match status" value="1"/>
</dbReference>
<dbReference type="EMBL" id="JAJTJA010000002">
    <property type="protein sequence ID" value="KAH8703433.1"/>
    <property type="molecule type" value="Genomic_DNA"/>
</dbReference>
<gene>
    <name evidence="1" type="ORF">BGW36DRAFT_443635</name>
</gene>
<dbReference type="Proteomes" id="UP001201262">
    <property type="component" value="Unassembled WGS sequence"/>
</dbReference>
<dbReference type="AlphaFoldDB" id="A0AAD4KZE8"/>
<dbReference type="GeneID" id="70251908"/>
<dbReference type="InterPro" id="IPR023393">
    <property type="entry name" value="START-like_dom_sf"/>
</dbReference>
<comment type="caution">
    <text evidence="1">The sequence shown here is derived from an EMBL/GenBank/DDBJ whole genome shotgun (WGS) entry which is preliminary data.</text>
</comment>